<dbReference type="AlphaFoldDB" id="A0A926DYC3"/>
<organism evidence="2 3">
    <name type="scientific">Ligaoa zhengdingensis</name>
    <dbReference type="NCBI Taxonomy" id="2763658"/>
    <lineage>
        <taxon>Bacteria</taxon>
        <taxon>Bacillati</taxon>
        <taxon>Bacillota</taxon>
        <taxon>Clostridia</taxon>
        <taxon>Eubacteriales</taxon>
        <taxon>Oscillospiraceae</taxon>
        <taxon>Ligaoa</taxon>
    </lineage>
</organism>
<reference evidence="2" key="1">
    <citation type="submission" date="2020-08" db="EMBL/GenBank/DDBJ databases">
        <title>Genome public.</title>
        <authorList>
            <person name="Liu C."/>
            <person name="Sun Q."/>
        </authorList>
    </citation>
    <scope>NUCLEOTIDE SEQUENCE</scope>
    <source>
        <strain evidence="2">NSJ-31</strain>
    </source>
</reference>
<keyword evidence="1" id="KW-0812">Transmembrane</keyword>
<dbReference type="EMBL" id="JACRST010000013">
    <property type="protein sequence ID" value="MBC8547081.1"/>
    <property type="molecule type" value="Genomic_DNA"/>
</dbReference>
<name>A0A926DYC3_9FIRM</name>
<gene>
    <name evidence="2" type="ORF">H8711_09085</name>
</gene>
<sequence>MLIVLIRQKPRIIIPSHRGACKPAFSSAGDIVAGKNFLENPLFKREHMCYTRKRTNVLRRKYAQNIRLKGGQPVMTMELLKWIAASICFMTAAASALAYWLLPASEAEKKAAACAQEEQPCTAQPQLRVVEGGCQPPRHCA</sequence>
<evidence type="ECO:0000313" key="3">
    <source>
        <dbReference type="Proteomes" id="UP000653127"/>
    </source>
</evidence>
<keyword evidence="1" id="KW-1133">Transmembrane helix</keyword>
<feature type="transmembrane region" description="Helical" evidence="1">
    <location>
        <begin position="82"/>
        <end position="102"/>
    </location>
</feature>
<dbReference type="RefSeq" id="WP_249283153.1">
    <property type="nucleotide sequence ID" value="NZ_JACRST010000013.1"/>
</dbReference>
<comment type="caution">
    <text evidence="2">The sequence shown here is derived from an EMBL/GenBank/DDBJ whole genome shotgun (WGS) entry which is preliminary data.</text>
</comment>
<protein>
    <submittedName>
        <fullName evidence="2">Uncharacterized protein</fullName>
    </submittedName>
</protein>
<evidence type="ECO:0000313" key="2">
    <source>
        <dbReference type="EMBL" id="MBC8547081.1"/>
    </source>
</evidence>
<evidence type="ECO:0000256" key="1">
    <source>
        <dbReference type="SAM" id="Phobius"/>
    </source>
</evidence>
<keyword evidence="1" id="KW-0472">Membrane</keyword>
<dbReference type="Proteomes" id="UP000653127">
    <property type="component" value="Unassembled WGS sequence"/>
</dbReference>
<keyword evidence="3" id="KW-1185">Reference proteome</keyword>
<accession>A0A926DYC3</accession>
<proteinExistence type="predicted"/>